<dbReference type="PROSITE" id="PS50110">
    <property type="entry name" value="RESPONSE_REGULATORY"/>
    <property type="match status" value="1"/>
</dbReference>
<protein>
    <submittedName>
        <fullName evidence="3">Response regulator</fullName>
    </submittedName>
</protein>
<gene>
    <name evidence="3" type="ORF">E1163_22665</name>
</gene>
<dbReference type="RefSeq" id="WP_155174777.1">
    <property type="nucleotide sequence ID" value="NZ_BAAAFL010000007.1"/>
</dbReference>
<comment type="caution">
    <text evidence="3">The sequence shown here is derived from an EMBL/GenBank/DDBJ whole genome shotgun (WGS) entry which is preliminary data.</text>
</comment>
<dbReference type="InterPro" id="IPR011006">
    <property type="entry name" value="CheY-like_superfamily"/>
</dbReference>
<dbReference type="Pfam" id="PF00072">
    <property type="entry name" value="Response_reg"/>
    <property type="match status" value="1"/>
</dbReference>
<accession>A0ABW9RVR7</accession>
<keyword evidence="1" id="KW-0597">Phosphoprotein</keyword>
<organism evidence="3 4">
    <name type="scientific">Fulvivirga kasyanovii</name>
    <dbReference type="NCBI Taxonomy" id="396812"/>
    <lineage>
        <taxon>Bacteria</taxon>
        <taxon>Pseudomonadati</taxon>
        <taxon>Bacteroidota</taxon>
        <taxon>Cytophagia</taxon>
        <taxon>Cytophagales</taxon>
        <taxon>Fulvivirgaceae</taxon>
        <taxon>Fulvivirga</taxon>
    </lineage>
</organism>
<dbReference type="Gene3D" id="3.40.50.2300">
    <property type="match status" value="1"/>
</dbReference>
<evidence type="ECO:0000259" key="2">
    <source>
        <dbReference type="PROSITE" id="PS50110"/>
    </source>
</evidence>
<feature type="modified residue" description="4-aspartylphosphate" evidence="1">
    <location>
        <position position="70"/>
    </location>
</feature>
<reference evidence="3 4" key="1">
    <citation type="submission" date="2019-02" db="EMBL/GenBank/DDBJ databases">
        <authorList>
            <person name="Goldberg S.R."/>
            <person name="Haltli B.A."/>
            <person name="Correa H."/>
            <person name="Russell K.G."/>
        </authorList>
    </citation>
    <scope>NUCLEOTIDE SEQUENCE [LARGE SCALE GENOMIC DNA]</scope>
    <source>
        <strain evidence="3 4">JCM 16186</strain>
    </source>
</reference>
<dbReference type="SUPFAM" id="SSF52172">
    <property type="entry name" value="CheY-like"/>
    <property type="match status" value="1"/>
</dbReference>
<dbReference type="PANTHER" id="PTHR44520">
    <property type="entry name" value="RESPONSE REGULATOR RCP1-RELATED"/>
    <property type="match status" value="1"/>
</dbReference>
<dbReference type="EMBL" id="SMLW01000642">
    <property type="protein sequence ID" value="MTI27777.1"/>
    <property type="molecule type" value="Genomic_DNA"/>
</dbReference>
<dbReference type="InterPro" id="IPR052893">
    <property type="entry name" value="TCS_response_regulator"/>
</dbReference>
<evidence type="ECO:0000256" key="1">
    <source>
        <dbReference type="PROSITE-ProRule" id="PRU00169"/>
    </source>
</evidence>
<feature type="domain" description="Response regulatory" evidence="2">
    <location>
        <begin position="7"/>
        <end position="137"/>
    </location>
</feature>
<dbReference type="Proteomes" id="UP000798808">
    <property type="component" value="Unassembled WGS sequence"/>
</dbReference>
<dbReference type="PANTHER" id="PTHR44520:SF1">
    <property type="entry name" value="TWO-COMPONENT SYSTEM REGULATORY PROTEIN"/>
    <property type="match status" value="1"/>
</dbReference>
<sequence length="151" mass="17357">MELNEVELLLIEDNPYEAELAIRNLRKHKLVDKLYHIDDGAEALEYIFSGSGEDGEPNGIRFNPKVILLDLKLPKVSGQEILKKIRENERTNTIPVVVLTSSNEESDISECYKLGANSYIVKPVNFDNFSRAMKDLSKYWLQLNKRPVTYK</sequence>
<dbReference type="InterPro" id="IPR001789">
    <property type="entry name" value="Sig_transdc_resp-reg_receiver"/>
</dbReference>
<name>A0ABW9RVR7_9BACT</name>
<keyword evidence="4" id="KW-1185">Reference proteome</keyword>
<proteinExistence type="predicted"/>
<evidence type="ECO:0000313" key="4">
    <source>
        <dbReference type="Proteomes" id="UP000798808"/>
    </source>
</evidence>
<dbReference type="CDD" id="cd17557">
    <property type="entry name" value="REC_Rcp-like"/>
    <property type="match status" value="1"/>
</dbReference>
<evidence type="ECO:0000313" key="3">
    <source>
        <dbReference type="EMBL" id="MTI27777.1"/>
    </source>
</evidence>
<dbReference type="SMART" id="SM00448">
    <property type="entry name" value="REC"/>
    <property type="match status" value="1"/>
</dbReference>